<keyword evidence="18" id="KW-0560">Oxidoreductase</keyword>
<protein>
    <recommendedName>
        <fullName evidence="4">proton-translocating NAD(P)(+) transhydrogenase</fullName>
        <ecNumber evidence="4">7.1.1.1</ecNumber>
    </recommendedName>
</protein>
<evidence type="ECO:0000256" key="9">
    <source>
        <dbReference type="ARBA" id="ARBA00022857"/>
    </source>
</evidence>
<feature type="transmembrane region" description="Helical" evidence="15">
    <location>
        <begin position="406"/>
        <end position="424"/>
    </location>
</feature>
<sequence>MRIAVPREREGQPLVAAAPQTVELLIRLGYEVLVERGAGLRASFPDSLYEDAGASLVDAHSVWASDVVIAVDTPNEEQLAAMRPGATLIARLAPQQTPGLAESLAPLGITALAMDAVPRISRAQAMDVLSSQANIAGYRAVVEAANRFGRVFTGQVTAAGKMPPARVYVIGAGVAGLAAIGTANSMGALVSATDVRPEVAEQVESMGASFVPLPTSQGKSEDGYAKALSAEEAAAANALYAEQAAKSDIVITTANIPGRTAPILLDEDAIAGMAPGSIIVDMAAVNGGNCALTVPGEVVTTANSVTIIGYVDLAGHLPTQASGLYGRNIANLLELMTPGRDGELVVDLDDEIVRGIAVSVEGSIMWPPPPIRVSAAPAKVASGPSEQELAEEAARRAAKEKRAKRTGLIGLILAIAVFIALILVTPAAATGHYIVLILAVILGFYVISNVTPALHTPLMSVTNAISGIILIGAISQIGDPHPLIAGTSFVAIVLASVNIFGGFAVTHRMLAMFRK</sequence>
<organism evidence="18 19">
    <name type="scientific">Schaalia cardiffensis F0333</name>
    <dbReference type="NCBI Taxonomy" id="888050"/>
    <lineage>
        <taxon>Bacteria</taxon>
        <taxon>Bacillati</taxon>
        <taxon>Actinomycetota</taxon>
        <taxon>Actinomycetes</taxon>
        <taxon>Actinomycetales</taxon>
        <taxon>Actinomycetaceae</taxon>
        <taxon>Schaalia</taxon>
    </lineage>
</organism>
<feature type="transmembrane region" description="Helical" evidence="15">
    <location>
        <begin position="459"/>
        <end position="477"/>
    </location>
</feature>
<dbReference type="InterPro" id="IPR008143">
    <property type="entry name" value="Ala_DH/PNT_CS2"/>
</dbReference>
<comment type="function">
    <text evidence="1">The transhydrogenation between NADH and NADP is coupled to respiration and ATP hydrolysis and functions as a proton pump across the membrane.</text>
</comment>
<name>N6WDL5_9ACTO</name>
<keyword evidence="6" id="KW-0997">Cell inner membrane</keyword>
<dbReference type="RefSeq" id="WP_005962643.1">
    <property type="nucleotide sequence ID" value="NZ_CP040505.1"/>
</dbReference>
<dbReference type="NCBIfam" id="TIGR00561">
    <property type="entry name" value="pntA"/>
    <property type="match status" value="1"/>
</dbReference>
<keyword evidence="8" id="KW-0547">Nucleotide-binding</keyword>
<dbReference type="GO" id="GO:0005886">
    <property type="term" value="C:plasma membrane"/>
    <property type="evidence" value="ECO:0007669"/>
    <property type="project" value="UniProtKB-SubCell"/>
</dbReference>
<evidence type="ECO:0000256" key="8">
    <source>
        <dbReference type="ARBA" id="ARBA00022741"/>
    </source>
</evidence>
<comment type="subcellular location">
    <subcellularLocation>
        <location evidence="2">Cell inner membrane</location>
        <topology evidence="2">Multi-pass membrane protein</topology>
    </subcellularLocation>
</comment>
<dbReference type="EMBL" id="AQHZ01000015">
    <property type="protein sequence ID" value="ENO18294.1"/>
    <property type="molecule type" value="Genomic_DNA"/>
</dbReference>
<keyword evidence="10" id="KW-1278">Translocase</keyword>
<comment type="similarity">
    <text evidence="3">Belongs to the AlaDH/PNT family.</text>
</comment>
<keyword evidence="12" id="KW-0520">NAD</keyword>
<accession>N6WDL5</accession>
<keyword evidence="7 15" id="KW-0812">Transmembrane</keyword>
<keyword evidence="19" id="KW-1185">Reference proteome</keyword>
<dbReference type="Proteomes" id="UP000013015">
    <property type="component" value="Unassembled WGS sequence"/>
</dbReference>
<dbReference type="SUPFAM" id="SSF52283">
    <property type="entry name" value="Formate/glycerate dehydrogenase catalytic domain-like"/>
    <property type="match status" value="1"/>
</dbReference>
<feature type="domain" description="Alanine dehydrogenase/pyridine nucleotide transhydrogenase N-terminal" evidence="17">
    <location>
        <begin position="4"/>
        <end position="136"/>
    </location>
</feature>
<keyword evidence="11 15" id="KW-1133">Transmembrane helix</keyword>
<evidence type="ECO:0000259" key="16">
    <source>
        <dbReference type="SMART" id="SM01002"/>
    </source>
</evidence>
<evidence type="ECO:0000259" key="17">
    <source>
        <dbReference type="SMART" id="SM01003"/>
    </source>
</evidence>
<dbReference type="STRING" id="888050.HMPREF9004_0863"/>
<evidence type="ECO:0000256" key="14">
    <source>
        <dbReference type="ARBA" id="ARBA00048202"/>
    </source>
</evidence>
<dbReference type="Pfam" id="PF05222">
    <property type="entry name" value="AlaDh_PNT_N"/>
    <property type="match status" value="1"/>
</dbReference>
<evidence type="ECO:0000256" key="3">
    <source>
        <dbReference type="ARBA" id="ARBA00005689"/>
    </source>
</evidence>
<evidence type="ECO:0000313" key="18">
    <source>
        <dbReference type="EMBL" id="ENO18294.1"/>
    </source>
</evidence>
<feature type="domain" description="Alanine dehydrogenase/pyridine nucleotide transhydrogenase NAD(H)-binding" evidence="16">
    <location>
        <begin position="145"/>
        <end position="309"/>
    </location>
</feature>
<dbReference type="EC" id="7.1.1.1" evidence="4"/>
<dbReference type="OrthoDB" id="9804592at2"/>
<dbReference type="HOGENOM" id="CLU_003376_2_1_11"/>
<evidence type="ECO:0000256" key="4">
    <source>
        <dbReference type="ARBA" id="ARBA00012943"/>
    </source>
</evidence>
<dbReference type="Pfam" id="PF12769">
    <property type="entry name" value="PNTB_4TM"/>
    <property type="match status" value="1"/>
</dbReference>
<dbReference type="InterPro" id="IPR007886">
    <property type="entry name" value="AlaDH/PNT_N"/>
</dbReference>
<comment type="catalytic activity">
    <reaction evidence="14">
        <text>NAD(+) + NADPH + H(+)(in) = NADH + NADP(+) + H(+)(out)</text>
        <dbReference type="Rhea" id="RHEA:47992"/>
        <dbReference type="ChEBI" id="CHEBI:15378"/>
        <dbReference type="ChEBI" id="CHEBI:57540"/>
        <dbReference type="ChEBI" id="CHEBI:57783"/>
        <dbReference type="ChEBI" id="CHEBI:57945"/>
        <dbReference type="ChEBI" id="CHEBI:58349"/>
        <dbReference type="EC" id="7.1.1.1"/>
    </reaction>
</comment>
<dbReference type="PATRIC" id="fig|888050.3.peg.818"/>
<evidence type="ECO:0000256" key="5">
    <source>
        <dbReference type="ARBA" id="ARBA00022475"/>
    </source>
</evidence>
<gene>
    <name evidence="18" type="primary">pntA</name>
    <name evidence="18" type="ORF">HMPREF9004_0863</name>
</gene>
<reference evidence="18 19" key="1">
    <citation type="submission" date="2013-03" db="EMBL/GenBank/DDBJ databases">
        <title>Reference genome for the Human Microbiome Project.</title>
        <authorList>
            <person name="Aqrawi P."/>
            <person name="Ayvaz T."/>
            <person name="Bess C."/>
            <person name="Blankenburg K."/>
            <person name="Coyle M."/>
            <person name="Deng J."/>
            <person name="Forbes L."/>
            <person name="Fowler G."/>
            <person name="Francisco L."/>
            <person name="Fu Q."/>
            <person name="Gibbs R."/>
            <person name="Gross S."/>
            <person name="Gubbala S."/>
            <person name="Hale W."/>
            <person name="Hemphill L."/>
            <person name="Highlander S."/>
            <person name="Hirani K."/>
            <person name="Jackson L."/>
            <person name="Jakkamsetti A."/>
            <person name="Javaid M."/>
            <person name="Jayaseelan J.C."/>
            <person name="Jiang H."/>
            <person name="Joshi V."/>
            <person name="Korchina V."/>
            <person name="Kovar C."/>
            <person name="Lara F."/>
            <person name="Lee S."/>
            <person name="Liu Y."/>
            <person name="Mata R."/>
            <person name="Mathew T."/>
            <person name="Munidasa M."/>
            <person name="Muzny D."/>
            <person name="Nazareth L."/>
            <person name="Ngo R."/>
            <person name="Nguyen L."/>
            <person name="Nguyen N."/>
            <person name="Okwuonu G."/>
            <person name="Ongeri F."/>
            <person name="Palculict T."/>
            <person name="Patil S."/>
            <person name="Petrosino J."/>
            <person name="Pham C."/>
            <person name="Pham P."/>
            <person name="Pu L.-L."/>
            <person name="Qin X."/>
            <person name="Qu J."/>
            <person name="Reid J."/>
            <person name="Ross M."/>
            <person name="Ruth R."/>
            <person name="Saada N."/>
            <person name="San Lucas F."/>
            <person name="Santibanez J."/>
            <person name="Shang Y."/>
            <person name="Simmons D."/>
            <person name="Song X.-Z."/>
            <person name="Tang L.-Y."/>
            <person name="Thornton R."/>
            <person name="Warren J."/>
            <person name="Weissenberger G."/>
            <person name="Wilczek-Boney K."/>
            <person name="Worley K."/>
            <person name="Youmans B."/>
            <person name="Zhang J."/>
            <person name="Zhang L."/>
            <person name="Zhao Z."/>
            <person name="Zhou C."/>
            <person name="Zhu D."/>
            <person name="Zhu Y."/>
        </authorList>
    </citation>
    <scope>NUCLEOTIDE SEQUENCE [LARGE SCALE GENOMIC DNA]</scope>
    <source>
        <strain evidence="18 19">F0333</strain>
    </source>
</reference>
<feature type="transmembrane region" description="Helical" evidence="15">
    <location>
        <begin position="483"/>
        <end position="505"/>
    </location>
</feature>
<dbReference type="AlphaFoldDB" id="N6WDL5"/>
<dbReference type="GO" id="GO:0050661">
    <property type="term" value="F:NADP binding"/>
    <property type="evidence" value="ECO:0007669"/>
    <property type="project" value="TreeGrafter"/>
</dbReference>
<comment type="caution">
    <text evidence="18">The sequence shown here is derived from an EMBL/GenBank/DDBJ whole genome shotgun (WGS) entry which is preliminary data.</text>
</comment>
<evidence type="ECO:0000256" key="1">
    <source>
        <dbReference type="ARBA" id="ARBA00003943"/>
    </source>
</evidence>
<keyword evidence="13 15" id="KW-0472">Membrane</keyword>
<dbReference type="GO" id="GO:0016491">
    <property type="term" value="F:oxidoreductase activity"/>
    <property type="evidence" value="ECO:0007669"/>
    <property type="project" value="UniProtKB-KW"/>
</dbReference>
<evidence type="ECO:0000256" key="7">
    <source>
        <dbReference type="ARBA" id="ARBA00022692"/>
    </source>
</evidence>
<evidence type="ECO:0000313" key="19">
    <source>
        <dbReference type="Proteomes" id="UP000013015"/>
    </source>
</evidence>
<feature type="transmembrane region" description="Helical" evidence="15">
    <location>
        <begin position="430"/>
        <end position="447"/>
    </location>
</feature>
<dbReference type="InterPro" id="IPR036291">
    <property type="entry name" value="NAD(P)-bd_dom_sf"/>
</dbReference>
<dbReference type="InterPro" id="IPR007698">
    <property type="entry name" value="AlaDH/PNT_NAD(H)-bd"/>
</dbReference>
<dbReference type="eggNOG" id="COG3288">
    <property type="taxonomic scope" value="Bacteria"/>
</dbReference>
<keyword evidence="5" id="KW-1003">Cell membrane</keyword>
<dbReference type="CDD" id="cd05304">
    <property type="entry name" value="Rubrum_tdh"/>
    <property type="match status" value="1"/>
</dbReference>
<dbReference type="PROSITE" id="PS00837">
    <property type="entry name" value="ALADH_PNT_2"/>
    <property type="match status" value="1"/>
</dbReference>
<dbReference type="SUPFAM" id="SSF51735">
    <property type="entry name" value="NAD(P)-binding Rossmann-fold domains"/>
    <property type="match status" value="1"/>
</dbReference>
<dbReference type="Pfam" id="PF01262">
    <property type="entry name" value="AlaDh_PNT_C"/>
    <property type="match status" value="1"/>
</dbReference>
<evidence type="ECO:0000256" key="12">
    <source>
        <dbReference type="ARBA" id="ARBA00023027"/>
    </source>
</evidence>
<evidence type="ECO:0000256" key="13">
    <source>
        <dbReference type="ARBA" id="ARBA00023136"/>
    </source>
</evidence>
<evidence type="ECO:0000256" key="2">
    <source>
        <dbReference type="ARBA" id="ARBA00004429"/>
    </source>
</evidence>
<evidence type="ECO:0000256" key="10">
    <source>
        <dbReference type="ARBA" id="ARBA00022967"/>
    </source>
</evidence>
<evidence type="ECO:0000256" key="6">
    <source>
        <dbReference type="ARBA" id="ARBA00022519"/>
    </source>
</evidence>
<dbReference type="PANTHER" id="PTHR10160:SF19">
    <property type="entry name" value="PROTON-TRANSLOCATING NAD(P)(+) TRANSHYDROGENASE"/>
    <property type="match status" value="1"/>
</dbReference>
<evidence type="ECO:0000256" key="15">
    <source>
        <dbReference type="SAM" id="Phobius"/>
    </source>
</evidence>
<dbReference type="GO" id="GO:0006740">
    <property type="term" value="P:NADPH regeneration"/>
    <property type="evidence" value="ECO:0007669"/>
    <property type="project" value="TreeGrafter"/>
</dbReference>
<dbReference type="InterPro" id="IPR026255">
    <property type="entry name" value="NADP_transhyd_a"/>
</dbReference>
<proteinExistence type="inferred from homology"/>
<keyword evidence="9" id="KW-0521">NADP</keyword>
<dbReference type="SMART" id="SM01003">
    <property type="entry name" value="AlaDh_PNT_N"/>
    <property type="match status" value="1"/>
</dbReference>
<dbReference type="PIRSF" id="PIRSF000203">
    <property type="entry name" value="NADP_transhydrogenase_alpha"/>
    <property type="match status" value="1"/>
</dbReference>
<evidence type="ECO:0000256" key="11">
    <source>
        <dbReference type="ARBA" id="ARBA00022989"/>
    </source>
</evidence>
<dbReference type="InterPro" id="IPR024605">
    <property type="entry name" value="NADP_transhyd_a_C"/>
</dbReference>
<dbReference type="PANTHER" id="PTHR10160">
    <property type="entry name" value="NAD(P) TRANSHYDROGENASE"/>
    <property type="match status" value="1"/>
</dbReference>
<dbReference type="Gene3D" id="3.40.50.720">
    <property type="entry name" value="NAD(P)-binding Rossmann-like Domain"/>
    <property type="match status" value="2"/>
</dbReference>
<dbReference type="GO" id="GO:0008750">
    <property type="term" value="F:proton-translocating NAD(P)+ transhydrogenase activity"/>
    <property type="evidence" value="ECO:0007669"/>
    <property type="project" value="UniProtKB-EC"/>
</dbReference>
<dbReference type="SMART" id="SM01002">
    <property type="entry name" value="AlaDh_PNT_C"/>
    <property type="match status" value="1"/>
</dbReference>
<dbReference type="NCBIfam" id="NF006942">
    <property type="entry name" value="PRK09424.1"/>
    <property type="match status" value="1"/>
</dbReference>